<protein>
    <submittedName>
        <fullName evidence="2">Uncharacterized protein</fullName>
    </submittedName>
</protein>
<dbReference type="EMBL" id="CP018099">
    <property type="protein sequence ID" value="APF17702.1"/>
    <property type="molecule type" value="Genomic_DNA"/>
</dbReference>
<organism evidence="2 3">
    <name type="scientific">Caldithrix abyssi DSM 13497</name>
    <dbReference type="NCBI Taxonomy" id="880073"/>
    <lineage>
        <taxon>Bacteria</taxon>
        <taxon>Pseudomonadati</taxon>
        <taxon>Calditrichota</taxon>
        <taxon>Calditrichia</taxon>
        <taxon>Calditrichales</taxon>
        <taxon>Calditrichaceae</taxon>
        <taxon>Caldithrix</taxon>
    </lineage>
</organism>
<sequence length="46" mass="5608">MTQLNQLLSKGYRIFYLLNLNLLLFWNGFSFLNKKRKSDIKEEKQI</sequence>
<evidence type="ECO:0000313" key="2">
    <source>
        <dbReference type="EMBL" id="APF17702.1"/>
    </source>
</evidence>
<reference evidence="2 3" key="1">
    <citation type="submission" date="2016-11" db="EMBL/GenBank/DDBJ databases">
        <title>Genomic analysis of Caldithrix abyssi and proposal of a novel bacterial phylum Caldithrichaeota.</title>
        <authorList>
            <person name="Kublanov I."/>
            <person name="Sigalova O."/>
            <person name="Gavrilov S."/>
            <person name="Lebedinsky A."/>
            <person name="Ivanova N."/>
            <person name="Daum C."/>
            <person name="Reddy T."/>
            <person name="Klenk H.P."/>
            <person name="Goker M."/>
            <person name="Reva O."/>
            <person name="Miroshnichenko M."/>
            <person name="Kyprides N."/>
            <person name="Woyke T."/>
            <person name="Gelfand M."/>
        </authorList>
    </citation>
    <scope>NUCLEOTIDE SEQUENCE [LARGE SCALE GENOMIC DNA]</scope>
    <source>
        <strain evidence="2 3">LF13</strain>
    </source>
</reference>
<accession>A0A1J1C558</accession>
<dbReference type="KEGG" id="caby:Cabys_951"/>
<proteinExistence type="predicted"/>
<evidence type="ECO:0000256" key="1">
    <source>
        <dbReference type="SAM" id="Phobius"/>
    </source>
</evidence>
<keyword evidence="1" id="KW-0472">Membrane</keyword>
<dbReference type="Proteomes" id="UP000183868">
    <property type="component" value="Chromosome"/>
</dbReference>
<name>A0A1J1C558_CALAY</name>
<keyword evidence="1" id="KW-1133">Transmembrane helix</keyword>
<evidence type="ECO:0000313" key="3">
    <source>
        <dbReference type="Proteomes" id="UP000183868"/>
    </source>
</evidence>
<feature type="transmembrane region" description="Helical" evidence="1">
    <location>
        <begin position="12"/>
        <end position="32"/>
    </location>
</feature>
<keyword evidence="1" id="KW-0812">Transmembrane</keyword>
<gene>
    <name evidence="2" type="ORF">Cabys_951</name>
</gene>
<dbReference type="AlphaFoldDB" id="A0A1J1C558"/>